<comment type="caution">
    <text evidence="4">The sequence shown here is derived from an EMBL/GenBank/DDBJ whole genome shotgun (WGS) entry which is preliminary data.</text>
</comment>
<evidence type="ECO:0000256" key="2">
    <source>
        <dbReference type="SAM" id="MobiDB-lite"/>
    </source>
</evidence>
<keyword evidence="5" id="KW-1185">Reference proteome</keyword>
<feature type="region of interest" description="Disordered" evidence="2">
    <location>
        <begin position="129"/>
        <end position="150"/>
    </location>
</feature>
<sequence length="150" mass="17569">MDEKRDLYKILSLPRTASQKQIQKAYYKLAIQWHPDKNKSSESSAKYEEISVAYHTLHDSRSRAFYDLFNYPRISIPKTLDVPKKRPIDPLFDFSAADREENEILGKLEKVMRGIKSDFAFAPAMKVQKRKENDDAYNAKIENKELPKLE</sequence>
<protein>
    <recommendedName>
        <fullName evidence="3">J domain-containing protein</fullName>
    </recommendedName>
</protein>
<dbReference type="Proteomes" id="UP001162131">
    <property type="component" value="Unassembled WGS sequence"/>
</dbReference>
<dbReference type="GO" id="GO:0036503">
    <property type="term" value="P:ERAD pathway"/>
    <property type="evidence" value="ECO:0007669"/>
    <property type="project" value="TreeGrafter"/>
</dbReference>
<evidence type="ECO:0000313" key="4">
    <source>
        <dbReference type="EMBL" id="CAG9319800.1"/>
    </source>
</evidence>
<dbReference type="Pfam" id="PF00226">
    <property type="entry name" value="DnaJ"/>
    <property type="match status" value="1"/>
</dbReference>
<dbReference type="SMART" id="SM00271">
    <property type="entry name" value="DnaJ"/>
    <property type="match status" value="1"/>
</dbReference>
<dbReference type="SUPFAM" id="SSF46565">
    <property type="entry name" value="Chaperone J-domain"/>
    <property type="match status" value="1"/>
</dbReference>
<gene>
    <name evidence="4" type="ORF">BSTOLATCC_MIC24347</name>
</gene>
<proteinExistence type="predicted"/>
<dbReference type="InterPro" id="IPR001623">
    <property type="entry name" value="DnaJ_domain"/>
</dbReference>
<feature type="domain" description="J" evidence="3">
    <location>
        <begin position="6"/>
        <end position="70"/>
    </location>
</feature>
<dbReference type="PANTHER" id="PTHR44360:SF1">
    <property type="entry name" value="DNAJ HOMOLOG SUBFAMILY B MEMBER 9"/>
    <property type="match status" value="1"/>
</dbReference>
<dbReference type="GO" id="GO:0051087">
    <property type="term" value="F:protein-folding chaperone binding"/>
    <property type="evidence" value="ECO:0007669"/>
    <property type="project" value="TreeGrafter"/>
</dbReference>
<dbReference type="Gene3D" id="1.10.287.110">
    <property type="entry name" value="DnaJ domain"/>
    <property type="match status" value="1"/>
</dbReference>
<evidence type="ECO:0000256" key="1">
    <source>
        <dbReference type="ARBA" id="ARBA00023186"/>
    </source>
</evidence>
<dbReference type="AlphaFoldDB" id="A0AAU9J3H3"/>
<evidence type="ECO:0000259" key="3">
    <source>
        <dbReference type="PROSITE" id="PS50076"/>
    </source>
</evidence>
<dbReference type="InterPro" id="IPR051948">
    <property type="entry name" value="Hsp70_co-chaperone_J-domain"/>
</dbReference>
<dbReference type="PRINTS" id="PR00625">
    <property type="entry name" value="JDOMAIN"/>
</dbReference>
<name>A0AAU9J3H3_9CILI</name>
<evidence type="ECO:0000313" key="5">
    <source>
        <dbReference type="Proteomes" id="UP001162131"/>
    </source>
</evidence>
<organism evidence="4 5">
    <name type="scientific">Blepharisma stoltei</name>
    <dbReference type="NCBI Taxonomy" id="1481888"/>
    <lineage>
        <taxon>Eukaryota</taxon>
        <taxon>Sar</taxon>
        <taxon>Alveolata</taxon>
        <taxon>Ciliophora</taxon>
        <taxon>Postciliodesmatophora</taxon>
        <taxon>Heterotrichea</taxon>
        <taxon>Heterotrichida</taxon>
        <taxon>Blepharismidae</taxon>
        <taxon>Blepharisma</taxon>
    </lineage>
</organism>
<dbReference type="PROSITE" id="PS50076">
    <property type="entry name" value="DNAJ_2"/>
    <property type="match status" value="1"/>
</dbReference>
<dbReference type="EMBL" id="CAJZBQ010000023">
    <property type="protein sequence ID" value="CAG9319800.1"/>
    <property type="molecule type" value="Genomic_DNA"/>
</dbReference>
<accession>A0AAU9J3H3</accession>
<dbReference type="CDD" id="cd06257">
    <property type="entry name" value="DnaJ"/>
    <property type="match status" value="1"/>
</dbReference>
<feature type="compositionally biased region" description="Basic and acidic residues" evidence="2">
    <location>
        <begin position="141"/>
        <end position="150"/>
    </location>
</feature>
<dbReference type="PANTHER" id="PTHR44360">
    <property type="entry name" value="DNAJ HOMOLOG SUBFAMILY B MEMBER 9"/>
    <property type="match status" value="1"/>
</dbReference>
<dbReference type="GO" id="GO:0005783">
    <property type="term" value="C:endoplasmic reticulum"/>
    <property type="evidence" value="ECO:0007669"/>
    <property type="project" value="TreeGrafter"/>
</dbReference>
<dbReference type="InterPro" id="IPR036869">
    <property type="entry name" value="J_dom_sf"/>
</dbReference>
<reference evidence="4" key="1">
    <citation type="submission" date="2021-09" db="EMBL/GenBank/DDBJ databases">
        <authorList>
            <consortium name="AG Swart"/>
            <person name="Singh M."/>
            <person name="Singh A."/>
            <person name="Seah K."/>
            <person name="Emmerich C."/>
        </authorList>
    </citation>
    <scope>NUCLEOTIDE SEQUENCE</scope>
    <source>
        <strain evidence="4">ATCC30299</strain>
    </source>
</reference>
<keyword evidence="1" id="KW-0143">Chaperone</keyword>
<dbReference type="GO" id="GO:0051787">
    <property type="term" value="F:misfolded protein binding"/>
    <property type="evidence" value="ECO:0007669"/>
    <property type="project" value="TreeGrafter"/>
</dbReference>